<sequence>MDLRDAGWHDIGDVRFQLTIPGGSLVSLQASLSIWVNESGKLLLYLSNSKVLYFVVISIFLGVALAISGIKISTNKLYHRLFQQNESCKNGYALFLADIGMGGGKQNVLWVCCLVRGKFCCFVRAP</sequence>
<reference evidence="2" key="1">
    <citation type="submission" date="2022-05" db="EMBL/GenBank/DDBJ databases">
        <authorList>
            <person name="Blom J."/>
        </authorList>
    </citation>
    <scope>NUCLEOTIDE SEQUENCE</scope>
    <source>
        <strain evidence="2">Type strain: CPO20170097</strain>
    </source>
</reference>
<evidence type="ECO:0000313" key="2">
    <source>
        <dbReference type="EMBL" id="CAH6659846.1"/>
    </source>
</evidence>
<keyword evidence="3" id="KW-1185">Reference proteome</keyword>
<proteinExistence type="predicted"/>
<name>A0ABM9F9K7_9ENTR</name>
<dbReference type="RefSeq" id="WP_253898017.1">
    <property type="nucleotide sequence ID" value="NZ_CALSBS010000009.1"/>
</dbReference>
<feature type="transmembrane region" description="Helical" evidence="1">
    <location>
        <begin position="51"/>
        <end position="70"/>
    </location>
</feature>
<dbReference type="EMBL" id="CALSBS010000009">
    <property type="protein sequence ID" value="CAH6659846.1"/>
    <property type="molecule type" value="Genomic_DNA"/>
</dbReference>
<evidence type="ECO:0000313" key="3">
    <source>
        <dbReference type="Proteomes" id="UP001152651"/>
    </source>
</evidence>
<gene>
    <name evidence="2" type="ORF">FBBNIHIM_12025</name>
</gene>
<accession>A0ABM9F9K7</accession>
<organism evidence="2 3">
    <name type="scientific">Pseudocitrobacter vendiensis</name>
    <dbReference type="NCBI Taxonomy" id="2488306"/>
    <lineage>
        <taxon>Bacteria</taxon>
        <taxon>Pseudomonadati</taxon>
        <taxon>Pseudomonadota</taxon>
        <taxon>Gammaproteobacteria</taxon>
        <taxon>Enterobacterales</taxon>
        <taxon>Enterobacteriaceae</taxon>
        <taxon>Pseudocitrobacter</taxon>
    </lineage>
</organism>
<comment type="caution">
    <text evidence="2">The sequence shown here is derived from an EMBL/GenBank/DDBJ whole genome shotgun (WGS) entry which is preliminary data.</text>
</comment>
<keyword evidence="1" id="KW-1133">Transmembrane helix</keyword>
<protein>
    <submittedName>
        <fullName evidence="2">Uncharacterized protein</fullName>
    </submittedName>
</protein>
<dbReference type="Proteomes" id="UP001152651">
    <property type="component" value="Unassembled WGS sequence"/>
</dbReference>
<keyword evidence="1" id="KW-0472">Membrane</keyword>
<keyword evidence="1" id="KW-0812">Transmembrane</keyword>
<evidence type="ECO:0000256" key="1">
    <source>
        <dbReference type="SAM" id="Phobius"/>
    </source>
</evidence>